<comment type="caution">
    <text evidence="3">The sequence shown here is derived from an EMBL/GenBank/DDBJ whole genome shotgun (WGS) entry which is preliminary data.</text>
</comment>
<proteinExistence type="predicted"/>
<gene>
    <name evidence="3" type="ORF">HINF_LOCUS10093</name>
</gene>
<dbReference type="Gene3D" id="1.10.8.270">
    <property type="entry name" value="putative rabgap domain of human tbc1 domain family member 14 like domains"/>
    <property type="match status" value="1"/>
</dbReference>
<keyword evidence="1" id="KW-0472">Membrane</keyword>
<evidence type="ECO:0000259" key="2">
    <source>
        <dbReference type="PROSITE" id="PS50086"/>
    </source>
</evidence>
<keyword evidence="1" id="KW-0812">Transmembrane</keyword>
<dbReference type="SUPFAM" id="SSF47923">
    <property type="entry name" value="Ypt/Rab-GAP domain of gyp1p"/>
    <property type="match status" value="2"/>
</dbReference>
<feature type="transmembrane region" description="Helical" evidence="1">
    <location>
        <begin position="217"/>
        <end position="238"/>
    </location>
</feature>
<dbReference type="PANTHER" id="PTHR47219:SF9">
    <property type="entry name" value="GTPASE ACTIVATING PROTEIN AND CENTROSOME-ASSOCIATED, ISOFORM B"/>
    <property type="match status" value="1"/>
</dbReference>
<accession>A0ABP1H780</accession>
<dbReference type="InterPro" id="IPR035969">
    <property type="entry name" value="Rab-GAP_TBC_sf"/>
</dbReference>
<dbReference type="Proteomes" id="UP001642409">
    <property type="component" value="Unassembled WGS sequence"/>
</dbReference>
<evidence type="ECO:0000256" key="1">
    <source>
        <dbReference type="SAM" id="Phobius"/>
    </source>
</evidence>
<keyword evidence="4" id="KW-1185">Reference proteome</keyword>
<dbReference type="EMBL" id="CAXDID020000021">
    <property type="protein sequence ID" value="CAL5987840.1"/>
    <property type="molecule type" value="Genomic_DNA"/>
</dbReference>
<dbReference type="InterPro" id="IPR050302">
    <property type="entry name" value="Rab_GAP_TBC_domain"/>
</dbReference>
<evidence type="ECO:0000313" key="4">
    <source>
        <dbReference type="Proteomes" id="UP001642409"/>
    </source>
</evidence>
<name>A0ABP1H780_9EUKA</name>
<dbReference type="Gene3D" id="1.10.472.80">
    <property type="entry name" value="Ypt/Rab-GAP domain of gyp1p, domain 3"/>
    <property type="match status" value="1"/>
</dbReference>
<evidence type="ECO:0000313" key="3">
    <source>
        <dbReference type="EMBL" id="CAL5987840.1"/>
    </source>
</evidence>
<reference evidence="3 4" key="1">
    <citation type="submission" date="2024-07" db="EMBL/GenBank/DDBJ databases">
        <authorList>
            <person name="Akdeniz Z."/>
        </authorList>
    </citation>
    <scope>NUCLEOTIDE SEQUENCE [LARGE SCALE GENOMIC DNA]</scope>
</reference>
<feature type="domain" description="Rab-GAP TBC" evidence="2">
    <location>
        <begin position="45"/>
        <end position="225"/>
    </location>
</feature>
<protein>
    <submittedName>
        <fullName evidence="3">Rab-GTPase-TBC_domain-containing protein</fullName>
    </submittedName>
</protein>
<keyword evidence="1" id="KW-1133">Transmembrane helix</keyword>
<dbReference type="SMART" id="SM00164">
    <property type="entry name" value="TBC"/>
    <property type="match status" value="1"/>
</dbReference>
<dbReference type="PANTHER" id="PTHR47219">
    <property type="entry name" value="RAB GTPASE-ACTIVATING PROTEIN 1-LIKE"/>
    <property type="match status" value="1"/>
</dbReference>
<dbReference type="PROSITE" id="PS50086">
    <property type="entry name" value="TBC_RABGAP"/>
    <property type="match status" value="1"/>
</dbReference>
<dbReference type="InterPro" id="IPR000195">
    <property type="entry name" value="Rab-GAP-TBC_dom"/>
</dbReference>
<dbReference type="Pfam" id="PF00566">
    <property type="entry name" value="RabGAP-TBC"/>
    <property type="match status" value="1"/>
</dbReference>
<organism evidence="3 4">
    <name type="scientific">Hexamita inflata</name>
    <dbReference type="NCBI Taxonomy" id="28002"/>
    <lineage>
        <taxon>Eukaryota</taxon>
        <taxon>Metamonada</taxon>
        <taxon>Diplomonadida</taxon>
        <taxon>Hexamitidae</taxon>
        <taxon>Hexamitinae</taxon>
        <taxon>Hexamita</taxon>
    </lineage>
</organism>
<sequence>MCVLSIFSASKMDLQSQFECIIQQLQQSYTPEQLNLLRKLAINQGVPHKLRSLCWKLFLQLPEIDVDQYVQLVHRGPCEFADKIQKDTHRTFTNNLLFTEQVNESSLIRVLNATIWFRECRYVQGMNVIAGVLLYVLDEPEAFFALQSVINRTASYLKPGIAGTSNGCKIVDKLLQRLDPELSNKFKQQKLSANLYAFPEIMTFQASKPPLDKVLRYWDAFLAGGFGLNILVVVFALIRNREVLIMTENVNETLKMEEEHVDVEGLFEVLKEKCKDLTEDEIEEIEKHFA</sequence>